<dbReference type="CDD" id="cd06261">
    <property type="entry name" value="TM_PBP2"/>
    <property type="match status" value="1"/>
</dbReference>
<feature type="transmembrane region" description="Helical" evidence="7">
    <location>
        <begin position="150"/>
        <end position="172"/>
    </location>
</feature>
<evidence type="ECO:0000313" key="10">
    <source>
        <dbReference type="Proteomes" id="UP000824102"/>
    </source>
</evidence>
<feature type="transmembrane region" description="Helical" evidence="7">
    <location>
        <begin position="224"/>
        <end position="249"/>
    </location>
</feature>
<comment type="similarity">
    <text evidence="7">Belongs to the binding-protein-dependent transport system permease family.</text>
</comment>
<keyword evidence="6 7" id="KW-0472">Membrane</keyword>
<evidence type="ECO:0000256" key="5">
    <source>
        <dbReference type="ARBA" id="ARBA00022989"/>
    </source>
</evidence>
<sequence length="318" mass="35866">MKAYKSMISSSDTVHGISPRVSSYEEVRERRTRRTTGFIGKAAVFLILLLYAVCLMLPFYVLFVTSITPYQELMGSMSFIWWPQEVTWEAFVPFISTDNILADDIGVPILHGFLNTLWSTLLTTTVSLFVSGLAAYCYSKIRFKGKEVLFMFQLATMMIPMATMTVPSLLWYETLGWTHSWFPIIIPGLFGGATTIFFLRSYMASVPNETLEAAKIDGLGPFRIFLKIVFPQAIPAFIAQFIFAFVGGYNNYMGPLLYLSDDPQNYTLQLVVTELRTFYNQPGQVCASCLIALVPLIIVYVIFQRFFIEGISIGGGKE</sequence>
<dbReference type="AlphaFoldDB" id="A0A9D2K0U2"/>
<evidence type="ECO:0000256" key="2">
    <source>
        <dbReference type="ARBA" id="ARBA00022448"/>
    </source>
</evidence>
<proteinExistence type="inferred from homology"/>
<comment type="subcellular location">
    <subcellularLocation>
        <location evidence="1 7">Cell membrane</location>
        <topology evidence="1 7">Multi-pass membrane protein</topology>
    </subcellularLocation>
</comment>
<feature type="transmembrane region" description="Helical" evidence="7">
    <location>
        <begin position="38"/>
        <end position="63"/>
    </location>
</feature>
<gene>
    <name evidence="9" type="ORF">H9964_05350</name>
</gene>
<keyword evidence="5 7" id="KW-1133">Transmembrane helix</keyword>
<dbReference type="EMBL" id="DXBB01000074">
    <property type="protein sequence ID" value="HIZ72984.1"/>
    <property type="molecule type" value="Genomic_DNA"/>
</dbReference>
<evidence type="ECO:0000256" key="7">
    <source>
        <dbReference type="RuleBase" id="RU363032"/>
    </source>
</evidence>
<evidence type="ECO:0000256" key="3">
    <source>
        <dbReference type="ARBA" id="ARBA00022475"/>
    </source>
</evidence>
<keyword evidence="3" id="KW-1003">Cell membrane</keyword>
<reference evidence="9" key="1">
    <citation type="journal article" date="2021" name="PeerJ">
        <title>Extensive microbial diversity within the chicken gut microbiome revealed by metagenomics and culture.</title>
        <authorList>
            <person name="Gilroy R."/>
            <person name="Ravi A."/>
            <person name="Getino M."/>
            <person name="Pursley I."/>
            <person name="Horton D.L."/>
            <person name="Alikhan N.F."/>
            <person name="Baker D."/>
            <person name="Gharbi K."/>
            <person name="Hall N."/>
            <person name="Watson M."/>
            <person name="Adriaenssens E.M."/>
            <person name="Foster-Nyarko E."/>
            <person name="Jarju S."/>
            <person name="Secka A."/>
            <person name="Antonio M."/>
            <person name="Oren A."/>
            <person name="Chaudhuri R.R."/>
            <person name="La Ragione R."/>
            <person name="Hildebrand F."/>
            <person name="Pallen M.J."/>
        </authorList>
    </citation>
    <scope>NUCLEOTIDE SEQUENCE</scope>
    <source>
        <strain evidence="9">ChiW7-2402</strain>
    </source>
</reference>
<dbReference type="PANTHER" id="PTHR43744:SF8">
    <property type="entry name" value="SN-GLYCEROL-3-PHOSPHATE TRANSPORT SYSTEM PERMEASE PROTEIN UGPE"/>
    <property type="match status" value="1"/>
</dbReference>
<dbReference type="InterPro" id="IPR000515">
    <property type="entry name" value="MetI-like"/>
</dbReference>
<comment type="caution">
    <text evidence="9">The sequence shown here is derived from an EMBL/GenBank/DDBJ whole genome shotgun (WGS) entry which is preliminary data.</text>
</comment>
<feature type="transmembrane region" description="Helical" evidence="7">
    <location>
        <begin position="184"/>
        <end position="203"/>
    </location>
</feature>
<dbReference type="Pfam" id="PF00528">
    <property type="entry name" value="BPD_transp_1"/>
    <property type="match status" value="1"/>
</dbReference>
<keyword evidence="4 7" id="KW-0812">Transmembrane</keyword>
<dbReference type="PROSITE" id="PS50928">
    <property type="entry name" value="ABC_TM1"/>
    <property type="match status" value="1"/>
</dbReference>
<dbReference type="Gene3D" id="1.10.3720.10">
    <property type="entry name" value="MetI-like"/>
    <property type="match status" value="1"/>
</dbReference>
<organism evidence="9 10">
    <name type="scientific">Candidatus Gallimonas intestinavium</name>
    <dbReference type="NCBI Taxonomy" id="2838603"/>
    <lineage>
        <taxon>Bacteria</taxon>
        <taxon>Bacillati</taxon>
        <taxon>Bacillota</taxon>
        <taxon>Clostridia</taxon>
        <taxon>Candidatus Gallimonas</taxon>
    </lineage>
</organism>
<dbReference type="PANTHER" id="PTHR43744">
    <property type="entry name" value="ABC TRANSPORTER PERMEASE PROTEIN MG189-RELATED-RELATED"/>
    <property type="match status" value="1"/>
</dbReference>
<dbReference type="Proteomes" id="UP000824102">
    <property type="component" value="Unassembled WGS sequence"/>
</dbReference>
<feature type="transmembrane region" description="Helical" evidence="7">
    <location>
        <begin position="282"/>
        <end position="303"/>
    </location>
</feature>
<dbReference type="SUPFAM" id="SSF161098">
    <property type="entry name" value="MetI-like"/>
    <property type="match status" value="1"/>
</dbReference>
<feature type="domain" description="ABC transmembrane type-1" evidence="8">
    <location>
        <begin position="113"/>
        <end position="303"/>
    </location>
</feature>
<evidence type="ECO:0000256" key="1">
    <source>
        <dbReference type="ARBA" id="ARBA00004651"/>
    </source>
</evidence>
<dbReference type="InterPro" id="IPR035906">
    <property type="entry name" value="MetI-like_sf"/>
</dbReference>
<evidence type="ECO:0000259" key="8">
    <source>
        <dbReference type="PROSITE" id="PS50928"/>
    </source>
</evidence>
<reference evidence="9" key="2">
    <citation type="submission" date="2021-04" db="EMBL/GenBank/DDBJ databases">
        <authorList>
            <person name="Gilroy R."/>
        </authorList>
    </citation>
    <scope>NUCLEOTIDE SEQUENCE</scope>
    <source>
        <strain evidence="9">ChiW7-2402</strain>
    </source>
</reference>
<evidence type="ECO:0000313" key="9">
    <source>
        <dbReference type="EMBL" id="HIZ72984.1"/>
    </source>
</evidence>
<evidence type="ECO:0000256" key="6">
    <source>
        <dbReference type="ARBA" id="ARBA00023136"/>
    </source>
</evidence>
<dbReference type="GO" id="GO:0055085">
    <property type="term" value="P:transmembrane transport"/>
    <property type="evidence" value="ECO:0007669"/>
    <property type="project" value="InterPro"/>
</dbReference>
<protein>
    <submittedName>
        <fullName evidence="9">Carbohydrate ABC transporter permease</fullName>
    </submittedName>
</protein>
<name>A0A9D2K0U2_9FIRM</name>
<evidence type="ECO:0000256" key="4">
    <source>
        <dbReference type="ARBA" id="ARBA00022692"/>
    </source>
</evidence>
<accession>A0A9D2K0U2</accession>
<keyword evidence="2 7" id="KW-0813">Transport</keyword>
<feature type="transmembrane region" description="Helical" evidence="7">
    <location>
        <begin position="117"/>
        <end position="138"/>
    </location>
</feature>
<dbReference type="GO" id="GO:0005886">
    <property type="term" value="C:plasma membrane"/>
    <property type="evidence" value="ECO:0007669"/>
    <property type="project" value="UniProtKB-SubCell"/>
</dbReference>